<protein>
    <submittedName>
        <fullName evidence="1">Uncharacterized protein</fullName>
    </submittedName>
</protein>
<dbReference type="KEGG" id="lvs:LOKVESSMR4R_04003"/>
<dbReference type="EMBL" id="CP021432">
    <property type="protein sequence ID" value="ARU03223.1"/>
    <property type="molecule type" value="Genomic_DNA"/>
</dbReference>
<sequence length="221" mass="24669">MPHKSKTDFLRGVREFNPSAYGTPGTAKEAARLKAKVDEYDAQSGGTWNYDSLYSTCISHLKGIPHEQAEKFLASHEGPGEAKSKLSIFQAMRKSIPFDHAQYVETGGKTVSFGQQEATIAPDFSYKTDKGIFCVFVYPYKQPALKQNQRMAIVNTLASPPHSEPHFLQLVEYSEIAGQRRAVIETFEFSYRSMDENFLLHMSGFYEALDTPSGTGDLFGS</sequence>
<keyword evidence="1" id="KW-0614">Plasmid</keyword>
<dbReference type="AlphaFoldDB" id="A0A1Y0EHW6"/>
<reference evidence="1 2" key="1">
    <citation type="submission" date="2017-05" db="EMBL/GenBank/DDBJ databases">
        <title>Genome Sequence of Loktanella vestfoldensis Strain SMR4r Isolated from a Culture of the Diatom Skeletonema marinoi.</title>
        <authorList>
            <person name="Topel M."/>
            <person name="Pinder M.I.M."/>
            <person name="Johansson O.N."/>
            <person name="Kourtchenko O."/>
            <person name="Godhe A."/>
            <person name="Clarke A.K."/>
        </authorList>
    </citation>
    <scope>NUCLEOTIDE SEQUENCE [LARGE SCALE GENOMIC DNA]</scope>
    <source>
        <strain evidence="1 2">SMR4r</strain>
        <plasmid evidence="1 2">pSMR4r-1</plasmid>
    </source>
</reference>
<proteinExistence type="predicted"/>
<dbReference type="OrthoDB" id="7820637at2"/>
<gene>
    <name evidence="1" type="ORF">LOKVESSMR4R_04003</name>
</gene>
<dbReference type="RefSeq" id="WP_157898307.1">
    <property type="nucleotide sequence ID" value="NZ_CP021432.1"/>
</dbReference>
<name>A0A1Y0EHW6_9RHOB</name>
<evidence type="ECO:0000313" key="2">
    <source>
        <dbReference type="Proteomes" id="UP000195273"/>
    </source>
</evidence>
<geneLocation type="plasmid" evidence="1 2">
    <name>pSMR4r-1</name>
</geneLocation>
<organism evidence="1 2">
    <name type="scientific">Yoonia vestfoldensis</name>
    <dbReference type="NCBI Taxonomy" id="245188"/>
    <lineage>
        <taxon>Bacteria</taxon>
        <taxon>Pseudomonadati</taxon>
        <taxon>Pseudomonadota</taxon>
        <taxon>Alphaproteobacteria</taxon>
        <taxon>Rhodobacterales</taxon>
        <taxon>Paracoccaceae</taxon>
        <taxon>Yoonia</taxon>
    </lineage>
</organism>
<evidence type="ECO:0000313" key="1">
    <source>
        <dbReference type="EMBL" id="ARU03223.1"/>
    </source>
</evidence>
<dbReference type="Proteomes" id="UP000195273">
    <property type="component" value="Plasmid pSMR4r-1"/>
</dbReference>
<keyword evidence="2" id="KW-1185">Reference proteome</keyword>
<accession>A0A1Y0EHW6</accession>